<accession>A0AAW7JPI7</accession>
<dbReference type="EMBL" id="JAUEIR010000005">
    <property type="protein sequence ID" value="MDN0069463.1"/>
    <property type="molecule type" value="Genomic_DNA"/>
</dbReference>
<evidence type="ECO:0000313" key="1">
    <source>
        <dbReference type="EMBL" id="MDN0069463.1"/>
    </source>
</evidence>
<dbReference type="AlphaFoldDB" id="A0AAW7JPI7"/>
<proteinExistence type="predicted"/>
<protein>
    <submittedName>
        <fullName evidence="1">Uncharacterized protein</fullName>
    </submittedName>
</protein>
<sequence>MFDQEKGGKGSKVPIPLGRQECTFFLKGMSAEDMIQGFVPAFRTDVQAQVLRTALQMLGDLYGFGITYFDFNGTGYVNTAMEVSSFNLALMRNIRRHEHMPEKAVVGQAERCWQLNGHWGQRRPMRATHGPTSMTASSRTRQPRSSKTWWGWLRGLWTLVNSGL</sequence>
<gene>
    <name evidence="1" type="ORF">QVN40_07070</name>
</gene>
<dbReference type="RefSeq" id="WP_289827191.1">
    <property type="nucleotide sequence ID" value="NZ_JAUEIR010000005.1"/>
</dbReference>
<organism evidence="1 2">
    <name type="scientific">Collinsella ihumii</name>
    <dbReference type="NCBI Taxonomy" id="1720204"/>
    <lineage>
        <taxon>Bacteria</taxon>
        <taxon>Bacillati</taxon>
        <taxon>Actinomycetota</taxon>
        <taxon>Coriobacteriia</taxon>
        <taxon>Coriobacteriales</taxon>
        <taxon>Coriobacteriaceae</taxon>
        <taxon>Collinsella</taxon>
    </lineage>
</organism>
<comment type="caution">
    <text evidence="1">The sequence shown here is derived from an EMBL/GenBank/DDBJ whole genome shotgun (WGS) entry which is preliminary data.</text>
</comment>
<reference evidence="1" key="2">
    <citation type="submission" date="2023-08" db="EMBL/GenBank/DDBJ databases">
        <title>Identification and characterization of horizontal gene transfer across gut microbiota members of farm animals based on homology search.</title>
        <authorList>
            <person name="Schwarzerova J."/>
            <person name="Nykrynova M."/>
            <person name="Jureckova K."/>
            <person name="Cejkova D."/>
            <person name="Rychlik I."/>
        </authorList>
    </citation>
    <scope>NUCLEOTIDE SEQUENCE</scope>
    <source>
        <strain evidence="1">15_COKtk</strain>
    </source>
</reference>
<reference evidence="1" key="1">
    <citation type="submission" date="2023-06" db="EMBL/GenBank/DDBJ databases">
        <authorList>
            <person name="Zeman M."/>
            <person name="Kubasova T."/>
            <person name="Jahodarova E."/>
            <person name="Nykrynova M."/>
            <person name="Rychlik I."/>
        </authorList>
    </citation>
    <scope>NUCLEOTIDE SEQUENCE</scope>
    <source>
        <strain evidence="1">15_COKtk</strain>
    </source>
</reference>
<evidence type="ECO:0000313" key="2">
    <source>
        <dbReference type="Proteomes" id="UP001168505"/>
    </source>
</evidence>
<name>A0AAW7JPI7_9ACTN</name>
<dbReference type="Proteomes" id="UP001168505">
    <property type="component" value="Unassembled WGS sequence"/>
</dbReference>